<dbReference type="Pfam" id="PF04268">
    <property type="entry name" value="SoxG"/>
    <property type="match status" value="1"/>
</dbReference>
<dbReference type="SUPFAM" id="SSF103025">
    <property type="entry name" value="Folate-binding domain"/>
    <property type="match status" value="1"/>
</dbReference>
<dbReference type="Gene3D" id="3.30.1360.120">
    <property type="entry name" value="Probable tRNA modification gtpase trme, domain 1"/>
    <property type="match status" value="1"/>
</dbReference>
<reference evidence="1 2" key="1">
    <citation type="submission" date="2018-05" db="EMBL/GenBank/DDBJ databases">
        <title>Genetic diversity of glacier-inhabiting Cryobacterium bacteria in China and description of Cryobacterium mengkeensis sp. nov. and Arthrobacter glacialis sp. nov.</title>
        <authorList>
            <person name="Liu Q."/>
            <person name="Xin Y.-H."/>
        </authorList>
    </citation>
    <scope>NUCLEOTIDE SEQUENCE [LARGE SCALE GENOMIC DNA]</scope>
    <source>
        <strain evidence="1 2">LI2</strain>
    </source>
</reference>
<proteinExistence type="predicted"/>
<dbReference type="InterPro" id="IPR027266">
    <property type="entry name" value="TrmE/GcvT-like"/>
</dbReference>
<gene>
    <name evidence="1" type="ORF">CVV68_04245</name>
</gene>
<dbReference type="OrthoDB" id="9814782at2"/>
<accession>A0A2V5LDP7</accession>
<organism evidence="1 2">
    <name type="scientific">Arthrobacter livingstonensis</name>
    <dbReference type="NCBI Taxonomy" id="670078"/>
    <lineage>
        <taxon>Bacteria</taxon>
        <taxon>Bacillati</taxon>
        <taxon>Actinomycetota</taxon>
        <taxon>Actinomycetes</taxon>
        <taxon>Micrococcales</taxon>
        <taxon>Micrococcaceae</taxon>
        <taxon>Arthrobacter</taxon>
    </lineage>
</organism>
<evidence type="ECO:0000313" key="1">
    <source>
        <dbReference type="EMBL" id="PYI69012.1"/>
    </source>
</evidence>
<evidence type="ECO:0000313" key="2">
    <source>
        <dbReference type="Proteomes" id="UP000247832"/>
    </source>
</evidence>
<dbReference type="RefSeq" id="WP_110499760.1">
    <property type="nucleotide sequence ID" value="NZ_QJVD01000003.1"/>
</dbReference>
<keyword evidence="2" id="KW-1185">Reference proteome</keyword>
<dbReference type="EMBL" id="QJVD01000003">
    <property type="protein sequence ID" value="PYI69012.1"/>
    <property type="molecule type" value="Genomic_DNA"/>
</dbReference>
<sequence>MVKTAFNTEVAALRQSPAQHLWADFSAGSVEGERGVGLREVPFQGMVGIRVDPLSEAGERIGALTGGLPASCGTVASGPAGVSTLWLGPDEFLTVTPDAGGQDGFVAGLVAALGDGAGQVIDLSSNRTTFELAGPSAREVLEKSCAADLHPRAFASGTAITTEVGKIPVLLWKTGPETFRLLPRASFADYLGRWLLDGMREFATAGSPAWH</sequence>
<dbReference type="Gene3D" id="3.30.70.1520">
    <property type="entry name" value="Heterotetrameric sarcosine oxidase"/>
    <property type="match status" value="1"/>
</dbReference>
<dbReference type="AlphaFoldDB" id="A0A2V5LDP7"/>
<dbReference type="InterPro" id="IPR007375">
    <property type="entry name" value="SoxG"/>
</dbReference>
<dbReference type="Proteomes" id="UP000247832">
    <property type="component" value="Unassembled WGS sequence"/>
</dbReference>
<comment type="caution">
    <text evidence="1">The sequence shown here is derived from an EMBL/GenBank/DDBJ whole genome shotgun (WGS) entry which is preliminary data.</text>
</comment>
<name>A0A2V5LDP7_9MICC</name>
<protein>
    <submittedName>
        <fullName evidence="1">Sarcosine oxidase subunit gamma</fullName>
    </submittedName>
</protein>